<protein>
    <recommendedName>
        <fullName evidence="2">SMP-30/Gluconolactonase/LRE-like region domain-containing protein</fullName>
    </recommendedName>
</protein>
<dbReference type="InterPro" id="IPR013658">
    <property type="entry name" value="SGL"/>
</dbReference>
<dbReference type="Proteomes" id="UP001156641">
    <property type="component" value="Unassembled WGS sequence"/>
</dbReference>
<accession>A0ABQ6A8D4</accession>
<sequence length="298" mass="31729">MEITCILDAQAGLGESPLWHAAEQALYWVDILAPRLHRLDLASGARHDWPMPATIGCAALADDGGLLVALRGGIHHFAPRTGALRFIAHPEGDVPGNRYNDGKVSPDGRFFVGTMDEATLSRPCGALYRLDQDGATARVLEGLIVSNGLAWSADGRRVFHSDSKGQQLCRYDYAEGAFSNKRIIATPGEEDGRPDGGATDRAGLYWSAGISAGVLNAYTEEGARVRHIALPCAAPTMPCFGGADMRTLFLTSARHHVAPARLNATPLSGGIFALRLEAPGVPIPAFPMARLPTTEPVE</sequence>
<evidence type="ECO:0000313" key="3">
    <source>
        <dbReference type="EMBL" id="GLR67126.1"/>
    </source>
</evidence>
<dbReference type="SUPFAM" id="SSF63829">
    <property type="entry name" value="Calcium-dependent phosphotriesterase"/>
    <property type="match status" value="1"/>
</dbReference>
<name>A0ABQ6A8D4_9PROT</name>
<evidence type="ECO:0000313" key="4">
    <source>
        <dbReference type="Proteomes" id="UP001156641"/>
    </source>
</evidence>
<organism evidence="3 4">
    <name type="scientific">Acidocella aquatica</name>
    <dbReference type="NCBI Taxonomy" id="1922313"/>
    <lineage>
        <taxon>Bacteria</taxon>
        <taxon>Pseudomonadati</taxon>
        <taxon>Pseudomonadota</taxon>
        <taxon>Alphaproteobacteria</taxon>
        <taxon>Acetobacterales</taxon>
        <taxon>Acidocellaceae</taxon>
        <taxon>Acidocella</taxon>
    </lineage>
</organism>
<keyword evidence="4" id="KW-1185">Reference proteome</keyword>
<evidence type="ECO:0000256" key="1">
    <source>
        <dbReference type="ARBA" id="ARBA00008853"/>
    </source>
</evidence>
<comment type="caution">
    <text evidence="3">The sequence shown here is derived from an EMBL/GenBank/DDBJ whole genome shotgun (WGS) entry which is preliminary data.</text>
</comment>
<proteinExistence type="inferred from homology"/>
<dbReference type="InterPro" id="IPR011042">
    <property type="entry name" value="6-blade_b-propeller_TolB-like"/>
</dbReference>
<gene>
    <name evidence="3" type="ORF">GCM10010909_18070</name>
</gene>
<reference evidence="4" key="1">
    <citation type="journal article" date="2019" name="Int. J. Syst. Evol. Microbiol.">
        <title>The Global Catalogue of Microorganisms (GCM) 10K type strain sequencing project: providing services to taxonomists for standard genome sequencing and annotation.</title>
        <authorList>
            <consortium name="The Broad Institute Genomics Platform"/>
            <consortium name="The Broad Institute Genome Sequencing Center for Infectious Disease"/>
            <person name="Wu L."/>
            <person name="Ma J."/>
        </authorList>
    </citation>
    <scope>NUCLEOTIDE SEQUENCE [LARGE SCALE GENOMIC DNA]</scope>
    <source>
        <strain evidence="4">NBRC 112502</strain>
    </source>
</reference>
<comment type="similarity">
    <text evidence="1">Belongs to the SMP-30/CGR1 family.</text>
</comment>
<feature type="domain" description="SMP-30/Gluconolactonase/LRE-like region" evidence="2">
    <location>
        <begin position="13"/>
        <end position="254"/>
    </location>
</feature>
<dbReference type="PANTHER" id="PTHR10907">
    <property type="entry name" value="REGUCALCIN"/>
    <property type="match status" value="1"/>
</dbReference>
<dbReference type="EMBL" id="BSOS01000058">
    <property type="protein sequence ID" value="GLR67126.1"/>
    <property type="molecule type" value="Genomic_DNA"/>
</dbReference>
<dbReference type="PRINTS" id="PR01790">
    <property type="entry name" value="SMP30FAMILY"/>
</dbReference>
<evidence type="ECO:0000259" key="2">
    <source>
        <dbReference type="Pfam" id="PF08450"/>
    </source>
</evidence>
<dbReference type="InterPro" id="IPR005511">
    <property type="entry name" value="SMP-30"/>
</dbReference>
<dbReference type="PANTHER" id="PTHR10907:SF47">
    <property type="entry name" value="REGUCALCIN"/>
    <property type="match status" value="1"/>
</dbReference>
<dbReference type="Pfam" id="PF08450">
    <property type="entry name" value="SGL"/>
    <property type="match status" value="1"/>
</dbReference>
<dbReference type="RefSeq" id="WP_284257841.1">
    <property type="nucleotide sequence ID" value="NZ_BSOS01000058.1"/>
</dbReference>
<dbReference type="Gene3D" id="2.120.10.30">
    <property type="entry name" value="TolB, C-terminal domain"/>
    <property type="match status" value="1"/>
</dbReference>